<dbReference type="AlphaFoldDB" id="A0A183NQ40"/>
<gene>
    <name evidence="1" type="ORF">SMTD_LOCUS4226</name>
</gene>
<feature type="non-terminal residue" evidence="1">
    <location>
        <position position="67"/>
    </location>
</feature>
<organism evidence="1 2">
    <name type="scientific">Schistosoma mattheei</name>
    <dbReference type="NCBI Taxonomy" id="31246"/>
    <lineage>
        <taxon>Eukaryota</taxon>
        <taxon>Metazoa</taxon>
        <taxon>Spiralia</taxon>
        <taxon>Lophotrochozoa</taxon>
        <taxon>Platyhelminthes</taxon>
        <taxon>Trematoda</taxon>
        <taxon>Digenea</taxon>
        <taxon>Strigeidida</taxon>
        <taxon>Schistosomatoidea</taxon>
        <taxon>Schistosomatidae</taxon>
        <taxon>Schistosoma</taxon>
    </lineage>
</organism>
<dbReference type="EMBL" id="UZAL01010928">
    <property type="protein sequence ID" value="VDP04441.1"/>
    <property type="molecule type" value="Genomic_DNA"/>
</dbReference>
<accession>A0A183NQ40</accession>
<dbReference type="Proteomes" id="UP000269396">
    <property type="component" value="Unassembled WGS sequence"/>
</dbReference>
<reference evidence="1 2" key="1">
    <citation type="submission" date="2018-11" db="EMBL/GenBank/DDBJ databases">
        <authorList>
            <consortium name="Pathogen Informatics"/>
        </authorList>
    </citation>
    <scope>NUCLEOTIDE SEQUENCE [LARGE SCALE GENOMIC DNA]</scope>
    <source>
        <strain>Denwood</strain>
        <strain evidence="2">Zambia</strain>
    </source>
</reference>
<proteinExistence type="predicted"/>
<evidence type="ECO:0000313" key="1">
    <source>
        <dbReference type="EMBL" id="VDP04441.1"/>
    </source>
</evidence>
<evidence type="ECO:0000313" key="2">
    <source>
        <dbReference type="Proteomes" id="UP000269396"/>
    </source>
</evidence>
<protein>
    <submittedName>
        <fullName evidence="1">Uncharacterized protein</fullName>
    </submittedName>
</protein>
<keyword evidence="2" id="KW-1185">Reference proteome</keyword>
<sequence length="67" mass="7613">MHSNEAQNALVGWESHRSRITKASFNTNKNGITMNAFQSYAPTDDSNDDDKDQFYDKLQSIIAKCSR</sequence>
<name>A0A183NQ40_9TREM</name>